<reference evidence="2" key="1">
    <citation type="submission" date="2023-06" db="EMBL/GenBank/DDBJ databases">
        <title>MT1 and MT2 Draft Genomes of Novel Species.</title>
        <authorList>
            <person name="Venkateswaran K."/>
        </authorList>
    </citation>
    <scope>NUCLEOTIDE SEQUENCE</scope>
    <source>
        <strain evidence="2">IIF3SC-B10</strain>
    </source>
</reference>
<protein>
    <submittedName>
        <fullName evidence="2">Uncharacterized protein</fullName>
    </submittedName>
</protein>
<gene>
    <name evidence="2" type="ORF">P5G52_11320</name>
</gene>
<keyword evidence="1" id="KW-1133">Transmembrane helix</keyword>
<organism evidence="2 3">
    <name type="scientific">Arthrobacter burdickii</name>
    <dbReference type="NCBI Taxonomy" id="3035920"/>
    <lineage>
        <taxon>Bacteria</taxon>
        <taxon>Bacillati</taxon>
        <taxon>Actinomycetota</taxon>
        <taxon>Actinomycetes</taxon>
        <taxon>Micrococcales</taxon>
        <taxon>Micrococcaceae</taxon>
        <taxon>Arthrobacter</taxon>
    </lineage>
</organism>
<dbReference type="EMBL" id="JAROCG010000001">
    <property type="protein sequence ID" value="MDN4611451.1"/>
    <property type="molecule type" value="Genomic_DNA"/>
</dbReference>
<keyword evidence="1" id="KW-0812">Transmembrane</keyword>
<dbReference type="Proteomes" id="UP001174209">
    <property type="component" value="Unassembled WGS sequence"/>
</dbReference>
<keyword evidence="3" id="KW-1185">Reference proteome</keyword>
<evidence type="ECO:0000313" key="3">
    <source>
        <dbReference type="Proteomes" id="UP001174209"/>
    </source>
</evidence>
<evidence type="ECO:0000313" key="2">
    <source>
        <dbReference type="EMBL" id="MDN4611451.1"/>
    </source>
</evidence>
<proteinExistence type="predicted"/>
<dbReference type="RefSeq" id="WP_301227428.1">
    <property type="nucleotide sequence ID" value="NZ_JAROCG010000001.1"/>
</dbReference>
<keyword evidence="1" id="KW-0472">Membrane</keyword>
<accession>A0ABT8K213</accession>
<name>A0ABT8K213_9MICC</name>
<evidence type="ECO:0000256" key="1">
    <source>
        <dbReference type="SAM" id="Phobius"/>
    </source>
</evidence>
<feature type="transmembrane region" description="Helical" evidence="1">
    <location>
        <begin position="6"/>
        <end position="31"/>
    </location>
</feature>
<sequence>MSDVTDWIGAISGAFGAVGATGALIIGAVTLRRQIFDSRRQQAMAVTLITTRPPPAFVNGEEQPTLIELRNDSSLPIFAIYMGERFAARVDQVLYTHTLSAHERISIEIVRSQISHVTAVFYDAAGRGWTRDSGGSLANQYPSNFGE</sequence>
<comment type="caution">
    <text evidence="2">The sequence shown here is derived from an EMBL/GenBank/DDBJ whole genome shotgun (WGS) entry which is preliminary data.</text>
</comment>